<dbReference type="EMBL" id="CP001029">
    <property type="protein sequence ID" value="ACB78319.1"/>
    <property type="molecule type" value="Genomic_DNA"/>
</dbReference>
<evidence type="ECO:0008006" key="4">
    <source>
        <dbReference type="Google" id="ProtNLM"/>
    </source>
</evidence>
<dbReference type="Gene3D" id="3.30.530.20">
    <property type="match status" value="1"/>
</dbReference>
<feature type="signal peptide" evidence="1">
    <location>
        <begin position="1"/>
        <end position="21"/>
    </location>
</feature>
<dbReference type="RefSeq" id="WP_012452084.1">
    <property type="nucleotide sequence ID" value="NC_010725.1"/>
</dbReference>
<dbReference type="Pfam" id="PF10604">
    <property type="entry name" value="Polyketide_cyc2"/>
    <property type="match status" value="1"/>
</dbReference>
<dbReference type="SUPFAM" id="SSF55961">
    <property type="entry name" value="Bet v1-like"/>
    <property type="match status" value="1"/>
</dbReference>
<evidence type="ECO:0000256" key="1">
    <source>
        <dbReference type="SAM" id="SignalP"/>
    </source>
</evidence>
<reference evidence="2 3" key="1">
    <citation type="submission" date="2008-04" db="EMBL/GenBank/DDBJ databases">
        <title>Complete sequence of chromosome of Methylobacterium populi BJ001.</title>
        <authorList>
            <consortium name="US DOE Joint Genome Institute"/>
            <person name="Copeland A."/>
            <person name="Lucas S."/>
            <person name="Lapidus A."/>
            <person name="Glavina del Rio T."/>
            <person name="Dalin E."/>
            <person name="Tice H."/>
            <person name="Bruce D."/>
            <person name="Goodwin L."/>
            <person name="Pitluck S."/>
            <person name="Chertkov O."/>
            <person name="Brettin T."/>
            <person name="Detter J.C."/>
            <person name="Han C."/>
            <person name="Kuske C.R."/>
            <person name="Schmutz J."/>
            <person name="Larimer F."/>
            <person name="Land M."/>
            <person name="Hauser L."/>
            <person name="Kyrpides N."/>
            <person name="Mikhailova N."/>
            <person name="Marx C."/>
            <person name="Richardson P."/>
        </authorList>
    </citation>
    <scope>NUCLEOTIDE SEQUENCE [LARGE SCALE GENOMIC DNA]</scope>
    <source>
        <strain evidence="3">ATCC BAA-705 / NCIMB 13946 / BJ001</strain>
    </source>
</reference>
<proteinExistence type="predicted"/>
<dbReference type="STRING" id="441620.Mpop_0127"/>
<dbReference type="HOGENOM" id="CLU_106645_0_0_5"/>
<feature type="chain" id="PRO_5002771680" description="SRPBCC family protein" evidence="1">
    <location>
        <begin position="22"/>
        <end position="157"/>
    </location>
</feature>
<evidence type="ECO:0000313" key="2">
    <source>
        <dbReference type="EMBL" id="ACB78319.1"/>
    </source>
</evidence>
<sequence length="157" mass="16723">MLKIALPAVALMALVTTPAFALEVTKTTTVAASPDKVWKTIGGFCGIGDWHPVVEKCALSKKGDKEERTLSLKGGGTIVEQEQSRDDKKMDYTYTILSGPLPVEDYKSTIMVEKDGSGSKVTWTGNFKAKGAPDDKAKEAIAGVYEAGLKGIADKAK</sequence>
<dbReference type="eggNOG" id="COG3427">
    <property type="taxonomic scope" value="Bacteria"/>
</dbReference>
<dbReference type="KEGG" id="mpo:Mpop_0127"/>
<accession>B1ZFY6</accession>
<dbReference type="AlphaFoldDB" id="B1ZFY6"/>
<dbReference type="Proteomes" id="UP000007136">
    <property type="component" value="Chromosome"/>
</dbReference>
<evidence type="ECO:0000313" key="3">
    <source>
        <dbReference type="Proteomes" id="UP000007136"/>
    </source>
</evidence>
<dbReference type="OrthoDB" id="1364128at2"/>
<name>B1ZFY6_METPB</name>
<dbReference type="PANTHER" id="PTHR39332">
    <property type="entry name" value="BLL4707 PROTEIN"/>
    <property type="match status" value="1"/>
</dbReference>
<dbReference type="PANTHER" id="PTHR39332:SF7">
    <property type="entry name" value="SRPBCC FAMILY PROTEIN"/>
    <property type="match status" value="1"/>
</dbReference>
<dbReference type="InterPro" id="IPR023393">
    <property type="entry name" value="START-like_dom_sf"/>
</dbReference>
<dbReference type="InterPro" id="IPR019587">
    <property type="entry name" value="Polyketide_cyclase/dehydratase"/>
</dbReference>
<keyword evidence="1" id="KW-0732">Signal</keyword>
<organism evidence="2 3">
    <name type="scientific">Methylorubrum populi (strain ATCC BAA-705 / NCIMB 13946 / BJ001)</name>
    <name type="common">Methylobacterium populi</name>
    <dbReference type="NCBI Taxonomy" id="441620"/>
    <lineage>
        <taxon>Bacteria</taxon>
        <taxon>Pseudomonadati</taxon>
        <taxon>Pseudomonadota</taxon>
        <taxon>Alphaproteobacteria</taxon>
        <taxon>Hyphomicrobiales</taxon>
        <taxon>Methylobacteriaceae</taxon>
        <taxon>Methylorubrum</taxon>
    </lineage>
</organism>
<dbReference type="CDD" id="cd07821">
    <property type="entry name" value="PYR_PYL_RCAR_like"/>
    <property type="match status" value="1"/>
</dbReference>
<protein>
    <recommendedName>
        <fullName evidence="4">SRPBCC family protein</fullName>
    </recommendedName>
</protein>
<gene>
    <name evidence="2" type="ordered locus">Mpop_0127</name>
</gene>